<dbReference type="RefSeq" id="WP_246637800.1">
    <property type="nucleotide sequence ID" value="NZ_CP078143.1"/>
</dbReference>
<evidence type="ECO:0008006" key="3">
    <source>
        <dbReference type="Google" id="ProtNLM"/>
    </source>
</evidence>
<gene>
    <name evidence="1" type="ORF">ACFPOD_02370</name>
</gene>
<sequence length="188" mass="20559">MLPLLAVLLGAGPGDDGRWQAGPYSFSDELGGFRILAVSGTGSRGDPVLLQQELYTASAVVLVIRASGEVPRYAYDERAGTGYLFIEIDTLNASNLPWVEFEFELQELRGVSSVYGDGLSFDQRNVGSERIGSDTFATHDRKLEPYDRLLFQAGTVNAGHSVTFRLLITDLTPKPVFYLVQDPRIPAS</sequence>
<reference evidence="2" key="1">
    <citation type="journal article" date="2019" name="Int. J. Syst. Evol. Microbiol.">
        <title>The Global Catalogue of Microorganisms (GCM) 10K type strain sequencing project: providing services to taxonomists for standard genome sequencing and annotation.</title>
        <authorList>
            <consortium name="The Broad Institute Genomics Platform"/>
            <consortium name="The Broad Institute Genome Sequencing Center for Infectious Disease"/>
            <person name="Wu L."/>
            <person name="Ma J."/>
        </authorList>
    </citation>
    <scope>NUCLEOTIDE SEQUENCE [LARGE SCALE GENOMIC DNA]</scope>
    <source>
        <strain evidence="2">JCM 3366</strain>
    </source>
</reference>
<accession>A0ABW0T679</accession>
<name>A0ABW0T679_9HYPH</name>
<comment type="caution">
    <text evidence="1">The sequence shown here is derived from an EMBL/GenBank/DDBJ whole genome shotgun (WGS) entry which is preliminary data.</text>
</comment>
<organism evidence="1 2">
    <name type="scientific">Nitratireductor kimnyeongensis</name>
    <dbReference type="NCBI Taxonomy" id="430679"/>
    <lineage>
        <taxon>Bacteria</taxon>
        <taxon>Pseudomonadati</taxon>
        <taxon>Pseudomonadota</taxon>
        <taxon>Alphaproteobacteria</taxon>
        <taxon>Hyphomicrobiales</taxon>
        <taxon>Phyllobacteriaceae</taxon>
        <taxon>Nitratireductor</taxon>
    </lineage>
</organism>
<keyword evidence="2" id="KW-1185">Reference proteome</keyword>
<dbReference type="Proteomes" id="UP001596107">
    <property type="component" value="Unassembled WGS sequence"/>
</dbReference>
<evidence type="ECO:0000313" key="2">
    <source>
        <dbReference type="Proteomes" id="UP001596107"/>
    </source>
</evidence>
<protein>
    <recommendedName>
        <fullName evidence="3">DUF4352 domain-containing protein</fullName>
    </recommendedName>
</protein>
<evidence type="ECO:0000313" key="1">
    <source>
        <dbReference type="EMBL" id="MFC5583940.1"/>
    </source>
</evidence>
<proteinExistence type="predicted"/>
<dbReference type="EMBL" id="JBHSNB010000001">
    <property type="protein sequence ID" value="MFC5583940.1"/>
    <property type="molecule type" value="Genomic_DNA"/>
</dbReference>